<accession>A0A6M0S0J1</accession>
<name>A0A6M0S0J1_9CYAN</name>
<gene>
    <name evidence="1" type="ORF">D0962_04180</name>
</gene>
<protein>
    <submittedName>
        <fullName evidence="1">Uncharacterized protein</fullName>
    </submittedName>
</protein>
<evidence type="ECO:0000313" key="1">
    <source>
        <dbReference type="EMBL" id="NEZ61978.1"/>
    </source>
</evidence>
<reference evidence="1 2" key="1">
    <citation type="journal article" date="2020" name="Microb. Ecol.">
        <title>Ecogenomics of the Marine Benthic Filamentous Cyanobacterium Adonisia.</title>
        <authorList>
            <person name="Walter J.M."/>
            <person name="Coutinho F.H."/>
            <person name="Leomil L."/>
            <person name="Hargreaves P.I."/>
            <person name="Campeao M.E."/>
            <person name="Vieira V.V."/>
            <person name="Silva B.S."/>
            <person name="Fistarol G.O."/>
            <person name="Salomon P.S."/>
            <person name="Sawabe T."/>
            <person name="Mino S."/>
            <person name="Hosokawa M."/>
            <person name="Miyashita H."/>
            <person name="Maruyama F."/>
            <person name="van Verk M.C."/>
            <person name="Dutilh B.E."/>
            <person name="Thompson C.C."/>
            <person name="Thompson F.L."/>
        </authorList>
    </citation>
    <scope>NUCLEOTIDE SEQUENCE [LARGE SCALE GENOMIC DNA]</scope>
    <source>
        <strain evidence="1 2">CCMR0082</strain>
    </source>
</reference>
<dbReference type="EMBL" id="QZCE01000001">
    <property type="protein sequence ID" value="NEZ61978.1"/>
    <property type="molecule type" value="Genomic_DNA"/>
</dbReference>
<organism evidence="1 2">
    <name type="scientific">Adonisia turfae CCMR0082</name>
    <dbReference type="NCBI Taxonomy" id="2304604"/>
    <lineage>
        <taxon>Bacteria</taxon>
        <taxon>Bacillati</taxon>
        <taxon>Cyanobacteriota</taxon>
        <taxon>Adonisia</taxon>
        <taxon>Adonisia turfae</taxon>
    </lineage>
</organism>
<evidence type="ECO:0000313" key="2">
    <source>
        <dbReference type="Proteomes" id="UP000473574"/>
    </source>
</evidence>
<dbReference type="Proteomes" id="UP000473574">
    <property type="component" value="Unassembled WGS sequence"/>
</dbReference>
<proteinExistence type="predicted"/>
<sequence length="253" mass="28550">MNFSQNLAMVMVQSTEPFPVDFDNAWKWIGYFQKSDAKKALLNSGFIEGIDFQVLRSVPQNSKGGRPAKKLYLTVDCFKSFGMMAGTEKGKQIRQYFLECEKRVKEIIPAQNAELEKLRLEVALSQSRERLAAATQTLEGICPGLSALAFGKPEAIIEKERPTTVVQDAYGRSITYDGATITELTKRYGFGKGTKANNQCRAWIRSMGITQDQWIEEPAARITYKLPKEMLTILDQQFSQGRGQRQKLLGEMN</sequence>
<dbReference type="AlphaFoldDB" id="A0A6M0S0J1"/>
<comment type="caution">
    <text evidence="1">The sequence shown here is derived from an EMBL/GenBank/DDBJ whole genome shotgun (WGS) entry which is preliminary data.</text>
</comment>